<name>A0A1W1VYA2_9FIRM</name>
<dbReference type="SMART" id="SM00530">
    <property type="entry name" value="HTH_XRE"/>
    <property type="match status" value="1"/>
</dbReference>
<dbReference type="Proteomes" id="UP000192569">
    <property type="component" value="Chromosome I"/>
</dbReference>
<dbReference type="PANTHER" id="PTHR46558">
    <property type="entry name" value="TRACRIPTIONAL REGULATORY PROTEIN-RELATED-RELATED"/>
    <property type="match status" value="1"/>
</dbReference>
<dbReference type="InterPro" id="IPR001387">
    <property type="entry name" value="Cro/C1-type_HTH"/>
</dbReference>
<evidence type="ECO:0000259" key="2">
    <source>
        <dbReference type="PROSITE" id="PS50943"/>
    </source>
</evidence>
<reference evidence="3 4" key="1">
    <citation type="submission" date="2017-04" db="EMBL/GenBank/DDBJ databases">
        <authorList>
            <person name="Afonso C.L."/>
            <person name="Miller P.J."/>
            <person name="Scott M.A."/>
            <person name="Spackman E."/>
            <person name="Goraichik I."/>
            <person name="Dimitrov K.M."/>
            <person name="Suarez D.L."/>
            <person name="Swayne D.E."/>
        </authorList>
    </citation>
    <scope>NUCLEOTIDE SEQUENCE [LARGE SCALE GENOMIC DNA]</scope>
    <source>
        <strain evidence="3 4">ToBE</strain>
    </source>
</reference>
<keyword evidence="1 3" id="KW-0238">DNA-binding</keyword>
<evidence type="ECO:0000313" key="4">
    <source>
        <dbReference type="Proteomes" id="UP000192569"/>
    </source>
</evidence>
<dbReference type="STRING" id="698762.SAMN00808754_1976"/>
<evidence type="ECO:0000313" key="3">
    <source>
        <dbReference type="EMBL" id="SMB97834.1"/>
    </source>
</evidence>
<dbReference type="AlphaFoldDB" id="A0A1W1VYA2"/>
<gene>
    <name evidence="3" type="ORF">SAMN00808754_1976</name>
</gene>
<sequence>MPKPLKEVRIRKKLTQAELARAVGLAQSTIANYEMGRRIPRLHIAQKIAKVLGTRVDNIIFGREGCEMTTDPTPDERAG</sequence>
<protein>
    <submittedName>
        <fullName evidence="3">DNA-binding transcriptional regulator, XRE-family HTH domain</fullName>
    </submittedName>
</protein>
<evidence type="ECO:0000256" key="1">
    <source>
        <dbReference type="ARBA" id="ARBA00023125"/>
    </source>
</evidence>
<dbReference type="SUPFAM" id="SSF47413">
    <property type="entry name" value="lambda repressor-like DNA-binding domains"/>
    <property type="match status" value="1"/>
</dbReference>
<dbReference type="GO" id="GO:0003677">
    <property type="term" value="F:DNA binding"/>
    <property type="evidence" value="ECO:0007669"/>
    <property type="project" value="UniProtKB-KW"/>
</dbReference>
<dbReference type="CDD" id="cd00093">
    <property type="entry name" value="HTH_XRE"/>
    <property type="match status" value="1"/>
</dbReference>
<accession>A0A1W1VYA2</accession>
<organism evidence="3 4">
    <name type="scientific">Thermanaeromonas toyohensis ToBE</name>
    <dbReference type="NCBI Taxonomy" id="698762"/>
    <lineage>
        <taxon>Bacteria</taxon>
        <taxon>Bacillati</taxon>
        <taxon>Bacillota</taxon>
        <taxon>Clostridia</taxon>
        <taxon>Neomoorellales</taxon>
        <taxon>Neomoorellaceae</taxon>
        <taxon>Thermanaeromonas</taxon>
    </lineage>
</organism>
<dbReference type="PANTHER" id="PTHR46558:SF4">
    <property type="entry name" value="DNA-BIDING PHAGE PROTEIN"/>
    <property type="match status" value="1"/>
</dbReference>
<feature type="domain" description="HTH cro/C1-type" evidence="2">
    <location>
        <begin position="5"/>
        <end position="59"/>
    </location>
</feature>
<dbReference type="Pfam" id="PF01381">
    <property type="entry name" value="HTH_3"/>
    <property type="match status" value="1"/>
</dbReference>
<dbReference type="OrthoDB" id="48775at2"/>
<dbReference type="InterPro" id="IPR010982">
    <property type="entry name" value="Lambda_DNA-bd_dom_sf"/>
</dbReference>
<dbReference type="EMBL" id="LT838272">
    <property type="protein sequence ID" value="SMB97834.1"/>
    <property type="molecule type" value="Genomic_DNA"/>
</dbReference>
<keyword evidence="4" id="KW-1185">Reference proteome</keyword>
<proteinExistence type="predicted"/>
<dbReference type="RefSeq" id="WP_084665555.1">
    <property type="nucleotide sequence ID" value="NZ_LT838272.1"/>
</dbReference>
<dbReference type="PROSITE" id="PS50943">
    <property type="entry name" value="HTH_CROC1"/>
    <property type="match status" value="1"/>
</dbReference>
<dbReference type="Gene3D" id="1.10.260.40">
    <property type="entry name" value="lambda repressor-like DNA-binding domains"/>
    <property type="match status" value="1"/>
</dbReference>